<dbReference type="AlphaFoldDB" id="A0AAE3ZDB8"/>
<proteinExistence type="predicted"/>
<protein>
    <submittedName>
        <fullName evidence="2">Uncharacterized protein</fullName>
    </submittedName>
</protein>
<gene>
    <name evidence="2" type="ORF">JOF55_001981</name>
</gene>
<evidence type="ECO:0000313" key="2">
    <source>
        <dbReference type="EMBL" id="MDR7301800.1"/>
    </source>
</evidence>
<accession>A0AAE3ZDB8</accession>
<evidence type="ECO:0000256" key="1">
    <source>
        <dbReference type="SAM" id="MobiDB-lite"/>
    </source>
</evidence>
<evidence type="ECO:0000313" key="3">
    <source>
        <dbReference type="Proteomes" id="UP001180845"/>
    </source>
</evidence>
<keyword evidence="3" id="KW-1185">Reference proteome</keyword>
<comment type="caution">
    <text evidence="2">The sequence shown here is derived from an EMBL/GenBank/DDBJ whole genome shotgun (WGS) entry which is preliminary data.</text>
</comment>
<feature type="region of interest" description="Disordered" evidence="1">
    <location>
        <begin position="117"/>
        <end position="165"/>
    </location>
</feature>
<name>A0AAE3ZDB8_9ACTN</name>
<dbReference type="Proteomes" id="UP001180845">
    <property type="component" value="Unassembled WGS sequence"/>
</dbReference>
<dbReference type="EMBL" id="JAVDXW010000001">
    <property type="protein sequence ID" value="MDR7301800.1"/>
    <property type="molecule type" value="Genomic_DNA"/>
</dbReference>
<feature type="compositionally biased region" description="Basic and acidic residues" evidence="1">
    <location>
        <begin position="126"/>
        <end position="136"/>
    </location>
</feature>
<reference evidence="2" key="1">
    <citation type="submission" date="2023-07" db="EMBL/GenBank/DDBJ databases">
        <title>Sequencing the genomes of 1000 actinobacteria strains.</title>
        <authorList>
            <person name="Klenk H.-P."/>
        </authorList>
    </citation>
    <scope>NUCLEOTIDE SEQUENCE</scope>
    <source>
        <strain evidence="2">DSM 45977</strain>
    </source>
</reference>
<sequence length="165" mass="17891">MSWTLTLWFPAAASAAIGGREAASVVPRRECEPRAHLVSPSEDSGAADFMAQCQGGASSGFCGTLVAEVVLEAADEQRQPACQFQRFPPLAEADRAHDVERAHPGRGHKVDLAVASAKRWKQRRGNCAERGRDVRGSPRRLTATPRTNRIPEREQGRALVSRPAP</sequence>
<organism evidence="2 3">
    <name type="scientific">Haloactinomyces albus</name>
    <dbReference type="NCBI Taxonomy" id="1352928"/>
    <lineage>
        <taxon>Bacteria</taxon>
        <taxon>Bacillati</taxon>
        <taxon>Actinomycetota</taxon>
        <taxon>Actinomycetes</taxon>
        <taxon>Actinopolysporales</taxon>
        <taxon>Actinopolysporaceae</taxon>
        <taxon>Haloactinomyces</taxon>
    </lineage>
</organism>
<dbReference type="RefSeq" id="WP_310272777.1">
    <property type="nucleotide sequence ID" value="NZ_JAVDXW010000001.1"/>
</dbReference>